<accession>A0A8H3L3Y3</accession>
<proteinExistence type="predicted"/>
<reference evidence="1" key="1">
    <citation type="submission" date="2019-10" db="EMBL/GenBank/DDBJ databases">
        <title>Conservation and host-specific expression of non-tandemly repeated heterogenous ribosome RNA gene in arbuscular mycorrhizal fungi.</title>
        <authorList>
            <person name="Maeda T."/>
            <person name="Kobayashi Y."/>
            <person name="Nakagawa T."/>
            <person name="Ezawa T."/>
            <person name="Yamaguchi K."/>
            <person name="Bino T."/>
            <person name="Nishimoto Y."/>
            <person name="Shigenobu S."/>
            <person name="Kawaguchi M."/>
        </authorList>
    </citation>
    <scope>NUCLEOTIDE SEQUENCE</scope>
    <source>
        <strain evidence="1">HR1</strain>
    </source>
</reference>
<comment type="caution">
    <text evidence="1">The sequence shown here is derived from an EMBL/GenBank/DDBJ whole genome shotgun (WGS) entry which is preliminary data.</text>
</comment>
<gene>
    <name evidence="1" type="ORF">RCL2_000607400</name>
</gene>
<name>A0A8H3L3Y3_9GLOM</name>
<protein>
    <submittedName>
        <fullName evidence="1">Uncharacterized protein</fullName>
    </submittedName>
</protein>
<organism evidence="1 2">
    <name type="scientific">Rhizophagus clarus</name>
    <dbReference type="NCBI Taxonomy" id="94130"/>
    <lineage>
        <taxon>Eukaryota</taxon>
        <taxon>Fungi</taxon>
        <taxon>Fungi incertae sedis</taxon>
        <taxon>Mucoromycota</taxon>
        <taxon>Glomeromycotina</taxon>
        <taxon>Glomeromycetes</taxon>
        <taxon>Glomerales</taxon>
        <taxon>Glomeraceae</taxon>
        <taxon>Rhizophagus</taxon>
    </lineage>
</organism>
<dbReference type="Proteomes" id="UP000615446">
    <property type="component" value="Unassembled WGS sequence"/>
</dbReference>
<sequence length="67" mass="8140">MEKFTCFQIIRTADDKRWNRVMFTNKCKKLIRIIRQPLRYMVVDDLQDVYINQLIAGIYLSVNITER</sequence>
<dbReference type="EMBL" id="BLAL01000040">
    <property type="protein sequence ID" value="GES78764.1"/>
    <property type="molecule type" value="Genomic_DNA"/>
</dbReference>
<dbReference type="AlphaFoldDB" id="A0A8H3L3Y3"/>
<evidence type="ECO:0000313" key="2">
    <source>
        <dbReference type="Proteomes" id="UP000615446"/>
    </source>
</evidence>
<evidence type="ECO:0000313" key="1">
    <source>
        <dbReference type="EMBL" id="GES78764.1"/>
    </source>
</evidence>